<evidence type="ECO:0000313" key="3">
    <source>
        <dbReference type="Proteomes" id="UP000314294"/>
    </source>
</evidence>
<dbReference type="Proteomes" id="UP000314294">
    <property type="component" value="Unassembled WGS sequence"/>
</dbReference>
<sequence>MSISVNVSGTTFPSSINLWTGGAPSLKGTSGPVSSGAILKLIDCLRLPAAAAAVATAAMAAAAVSLVLG</sequence>
<reference evidence="2 3" key="1">
    <citation type="submission" date="2019-03" db="EMBL/GenBank/DDBJ databases">
        <title>First draft genome of Liparis tanakae, snailfish: a comprehensive survey of snailfish specific genes.</title>
        <authorList>
            <person name="Kim W."/>
            <person name="Song I."/>
            <person name="Jeong J.-H."/>
            <person name="Kim D."/>
            <person name="Kim S."/>
            <person name="Ryu S."/>
            <person name="Song J.Y."/>
            <person name="Lee S.K."/>
        </authorList>
    </citation>
    <scope>NUCLEOTIDE SEQUENCE [LARGE SCALE GENOMIC DNA]</scope>
    <source>
        <tissue evidence="2">Muscle</tissue>
    </source>
</reference>
<gene>
    <name evidence="2" type="ORF">EYF80_054057</name>
</gene>
<feature type="transmembrane region" description="Helical" evidence="1">
    <location>
        <begin position="49"/>
        <end position="68"/>
    </location>
</feature>
<comment type="caution">
    <text evidence="2">The sequence shown here is derived from an EMBL/GenBank/DDBJ whole genome shotgun (WGS) entry which is preliminary data.</text>
</comment>
<protein>
    <submittedName>
        <fullName evidence="2">Uncharacterized protein</fullName>
    </submittedName>
</protein>
<keyword evidence="1" id="KW-1133">Transmembrane helix</keyword>
<organism evidence="2 3">
    <name type="scientific">Liparis tanakae</name>
    <name type="common">Tanaka's snailfish</name>
    <dbReference type="NCBI Taxonomy" id="230148"/>
    <lineage>
        <taxon>Eukaryota</taxon>
        <taxon>Metazoa</taxon>
        <taxon>Chordata</taxon>
        <taxon>Craniata</taxon>
        <taxon>Vertebrata</taxon>
        <taxon>Euteleostomi</taxon>
        <taxon>Actinopterygii</taxon>
        <taxon>Neopterygii</taxon>
        <taxon>Teleostei</taxon>
        <taxon>Neoteleostei</taxon>
        <taxon>Acanthomorphata</taxon>
        <taxon>Eupercaria</taxon>
        <taxon>Perciformes</taxon>
        <taxon>Cottioidei</taxon>
        <taxon>Cottales</taxon>
        <taxon>Liparidae</taxon>
        <taxon>Liparis</taxon>
    </lineage>
</organism>
<evidence type="ECO:0000313" key="2">
    <source>
        <dbReference type="EMBL" id="TNN35780.1"/>
    </source>
</evidence>
<proteinExistence type="predicted"/>
<evidence type="ECO:0000256" key="1">
    <source>
        <dbReference type="SAM" id="Phobius"/>
    </source>
</evidence>
<name>A0A4Z2F4F6_9TELE</name>
<dbReference type="AlphaFoldDB" id="A0A4Z2F4F6"/>
<keyword evidence="1" id="KW-0812">Transmembrane</keyword>
<keyword evidence="3" id="KW-1185">Reference proteome</keyword>
<accession>A0A4Z2F4F6</accession>
<keyword evidence="1" id="KW-0472">Membrane</keyword>
<dbReference type="EMBL" id="SRLO01001710">
    <property type="protein sequence ID" value="TNN35780.1"/>
    <property type="molecule type" value="Genomic_DNA"/>
</dbReference>